<keyword evidence="7 10" id="KW-1133">Transmembrane helix</keyword>
<dbReference type="PANTHER" id="PTHR34182:SF1">
    <property type="entry name" value="PROTEIN-EXPORT MEMBRANE PROTEIN SECG"/>
    <property type="match status" value="1"/>
</dbReference>
<evidence type="ECO:0000256" key="3">
    <source>
        <dbReference type="ARBA" id="ARBA00022448"/>
    </source>
</evidence>
<accession>A0A3P3XFC8</accession>
<evidence type="ECO:0000256" key="8">
    <source>
        <dbReference type="ARBA" id="ARBA00023010"/>
    </source>
</evidence>
<evidence type="ECO:0000256" key="1">
    <source>
        <dbReference type="ARBA" id="ARBA00004651"/>
    </source>
</evidence>
<dbReference type="EMBL" id="FWDM01000002">
    <property type="protein sequence ID" value="SLM09810.1"/>
    <property type="molecule type" value="Genomic_DNA"/>
</dbReference>
<dbReference type="Pfam" id="PF03840">
    <property type="entry name" value="SecG"/>
    <property type="match status" value="1"/>
</dbReference>
<gene>
    <name evidence="12" type="ORF">SPIROBIBN47_100040</name>
</gene>
<reference evidence="12" key="1">
    <citation type="submission" date="2017-02" db="EMBL/GenBank/DDBJ databases">
        <authorList>
            <person name="Regsiter A."/>
            <person name="William W."/>
        </authorList>
    </citation>
    <scope>NUCLEOTIDE SEQUENCE</scope>
    <source>
        <strain evidence="12">Bib</strain>
    </source>
</reference>
<evidence type="ECO:0000256" key="9">
    <source>
        <dbReference type="ARBA" id="ARBA00023136"/>
    </source>
</evidence>
<dbReference type="PRINTS" id="PR01651">
    <property type="entry name" value="SECGEXPORT"/>
</dbReference>
<dbReference type="AlphaFoldDB" id="A0A3P3XFC8"/>
<feature type="compositionally biased region" description="Low complexity" evidence="11">
    <location>
        <begin position="102"/>
        <end position="115"/>
    </location>
</feature>
<keyword evidence="3 10" id="KW-0813">Transport</keyword>
<evidence type="ECO:0000256" key="4">
    <source>
        <dbReference type="ARBA" id="ARBA00022475"/>
    </source>
</evidence>
<evidence type="ECO:0000313" key="12">
    <source>
        <dbReference type="EMBL" id="SLM09810.1"/>
    </source>
</evidence>
<evidence type="ECO:0000256" key="10">
    <source>
        <dbReference type="RuleBase" id="RU365087"/>
    </source>
</evidence>
<evidence type="ECO:0000256" key="5">
    <source>
        <dbReference type="ARBA" id="ARBA00022692"/>
    </source>
</evidence>
<dbReference type="GO" id="GO:0065002">
    <property type="term" value="P:intracellular protein transmembrane transport"/>
    <property type="evidence" value="ECO:0007669"/>
    <property type="project" value="TreeGrafter"/>
</dbReference>
<dbReference type="InterPro" id="IPR004692">
    <property type="entry name" value="SecG"/>
</dbReference>
<dbReference type="GO" id="GO:0015450">
    <property type="term" value="F:protein-transporting ATPase activity"/>
    <property type="evidence" value="ECO:0007669"/>
    <property type="project" value="UniProtKB-UniRule"/>
</dbReference>
<name>A0A3P3XFC8_9SPIR</name>
<keyword evidence="9 10" id="KW-0472">Membrane</keyword>
<dbReference type="PANTHER" id="PTHR34182">
    <property type="entry name" value="PROTEIN-EXPORT MEMBRANE PROTEIN SECG"/>
    <property type="match status" value="1"/>
</dbReference>
<sequence>MGFFGVLLLVVFVIVCLLLIFLVIIQDEDSDSIGGIFASGSQSAFGSRSSNVVIRITYVLGTLFFITAFALAVVNKSSTGNVEKVVEQNSAQTATSEWWNNQTQTDQTSQTQPATEGQTPQTGQPAAPASK</sequence>
<organism evidence="12">
    <name type="scientific">uncultured spirochete</name>
    <dbReference type="NCBI Taxonomy" id="156406"/>
    <lineage>
        <taxon>Bacteria</taxon>
        <taxon>Pseudomonadati</taxon>
        <taxon>Spirochaetota</taxon>
        <taxon>Spirochaetia</taxon>
        <taxon>Spirochaetales</taxon>
        <taxon>environmental samples</taxon>
    </lineage>
</organism>
<protein>
    <recommendedName>
        <fullName evidence="10">Protein-export membrane protein SecG</fullName>
    </recommendedName>
</protein>
<comment type="function">
    <text evidence="10">Involved in protein export. Participates in an early event of protein translocation.</text>
</comment>
<proteinExistence type="inferred from homology"/>
<feature type="transmembrane region" description="Helical" evidence="10">
    <location>
        <begin position="52"/>
        <end position="74"/>
    </location>
</feature>
<keyword evidence="8 10" id="KW-0811">Translocation</keyword>
<comment type="similarity">
    <text evidence="2 10">Belongs to the SecG family.</text>
</comment>
<dbReference type="GO" id="GO:0009306">
    <property type="term" value="P:protein secretion"/>
    <property type="evidence" value="ECO:0007669"/>
    <property type="project" value="UniProtKB-UniRule"/>
</dbReference>
<evidence type="ECO:0000256" key="11">
    <source>
        <dbReference type="SAM" id="MobiDB-lite"/>
    </source>
</evidence>
<feature type="transmembrane region" description="Helical" evidence="10">
    <location>
        <begin position="6"/>
        <end position="25"/>
    </location>
</feature>
<dbReference type="NCBIfam" id="TIGR00810">
    <property type="entry name" value="secG"/>
    <property type="match status" value="1"/>
</dbReference>
<comment type="subcellular location">
    <subcellularLocation>
        <location evidence="1 10">Cell membrane</location>
        <topology evidence="1 10">Multi-pass membrane protein</topology>
    </subcellularLocation>
</comment>
<evidence type="ECO:0000256" key="7">
    <source>
        <dbReference type="ARBA" id="ARBA00022989"/>
    </source>
</evidence>
<evidence type="ECO:0000256" key="2">
    <source>
        <dbReference type="ARBA" id="ARBA00008445"/>
    </source>
</evidence>
<dbReference type="GO" id="GO:0005886">
    <property type="term" value="C:plasma membrane"/>
    <property type="evidence" value="ECO:0007669"/>
    <property type="project" value="UniProtKB-SubCell"/>
</dbReference>
<keyword evidence="5 10" id="KW-0812">Transmembrane</keyword>
<keyword evidence="6 10" id="KW-0653">Protein transport</keyword>
<keyword evidence="4 10" id="KW-1003">Cell membrane</keyword>
<evidence type="ECO:0000256" key="6">
    <source>
        <dbReference type="ARBA" id="ARBA00022927"/>
    </source>
</evidence>
<feature type="region of interest" description="Disordered" evidence="11">
    <location>
        <begin position="93"/>
        <end position="131"/>
    </location>
</feature>
<dbReference type="GO" id="GO:0043952">
    <property type="term" value="P:protein transport by the Sec complex"/>
    <property type="evidence" value="ECO:0007669"/>
    <property type="project" value="TreeGrafter"/>
</dbReference>